<organism evidence="7 8">
    <name type="scientific">Polysphondylium violaceum</name>
    <dbReference type="NCBI Taxonomy" id="133409"/>
    <lineage>
        <taxon>Eukaryota</taxon>
        <taxon>Amoebozoa</taxon>
        <taxon>Evosea</taxon>
        <taxon>Eumycetozoa</taxon>
        <taxon>Dictyostelia</taxon>
        <taxon>Dictyosteliales</taxon>
        <taxon>Dictyosteliaceae</taxon>
        <taxon>Polysphondylium</taxon>
    </lineage>
</organism>
<dbReference type="OrthoDB" id="10251342at2759"/>
<accession>A0A8J4V107</accession>
<comment type="similarity">
    <text evidence="2 4">Belongs to the MAK16 family.</text>
</comment>
<evidence type="ECO:0000313" key="8">
    <source>
        <dbReference type="Proteomes" id="UP000695562"/>
    </source>
</evidence>
<evidence type="ECO:0000256" key="1">
    <source>
        <dbReference type="ARBA" id="ARBA00004123"/>
    </source>
</evidence>
<dbReference type="Gene3D" id="3.30.390.110">
    <property type="match status" value="1"/>
</dbReference>
<protein>
    <recommendedName>
        <fullName evidence="4">Protein MAK16 homolog</fullName>
    </recommendedName>
</protein>
<dbReference type="GO" id="GO:0000470">
    <property type="term" value="P:maturation of LSU-rRNA"/>
    <property type="evidence" value="ECO:0007669"/>
    <property type="project" value="TreeGrafter"/>
</dbReference>
<sequence length="285" mass="33850">MQSDDIIWDVINKNFCSYKTTFNKTKFCRNEYNVTGVCNKVSCPLANSRYATVREEEGVCYLYMKTVERAHTPAKMWEKIKLDANFMNAIEQIDSHLEFWPGHVVHRAKQRYIRITQYLIRMRKMRKQIKRELVPIKKKGERRDKTRESKALVAAQLTTNIKKELLDRLKKGTYASENYFPDKVFEDVIQDIGENDQNLEDEDIEDESEEENQDVEYVSGDEDEEEYEDEEEGEFEYELEDENYDDDDEDDAEFDEDFEEQAPKPKKKGARINIEFEEEAESQTN</sequence>
<evidence type="ECO:0000256" key="2">
    <source>
        <dbReference type="ARBA" id="ARBA00005514"/>
    </source>
</evidence>
<feature type="region of interest" description="Disordered" evidence="5">
    <location>
        <begin position="201"/>
        <end position="285"/>
    </location>
</feature>
<dbReference type="PANTHER" id="PTHR23405">
    <property type="entry name" value="MAINTENANCE OF KILLER 16 MAK16 PROTEIN-RELATED"/>
    <property type="match status" value="1"/>
</dbReference>
<evidence type="ECO:0000256" key="4">
    <source>
        <dbReference type="PIRNR" id="PIRNR003352"/>
    </source>
</evidence>
<dbReference type="AlphaFoldDB" id="A0A8J4V107"/>
<proteinExistence type="inferred from homology"/>
<comment type="subcellular location">
    <subcellularLocation>
        <location evidence="1">Nucleus</location>
    </subcellularLocation>
</comment>
<dbReference type="GO" id="GO:0000460">
    <property type="term" value="P:maturation of 5.8S rRNA"/>
    <property type="evidence" value="ECO:0007669"/>
    <property type="project" value="TreeGrafter"/>
</dbReference>
<name>A0A8J4V107_9MYCE</name>
<dbReference type="PANTHER" id="PTHR23405:SF4">
    <property type="entry name" value="PROTEIN MAK16 HOMOLOG"/>
    <property type="match status" value="1"/>
</dbReference>
<feature type="compositionally biased region" description="Acidic residues" evidence="5">
    <location>
        <begin position="201"/>
        <end position="260"/>
    </location>
</feature>
<dbReference type="PIRSF" id="PIRSF003352">
    <property type="entry name" value="MAK16"/>
    <property type="match status" value="1"/>
</dbReference>
<keyword evidence="3 4" id="KW-0539">Nucleus</keyword>
<dbReference type="Proteomes" id="UP000695562">
    <property type="component" value="Unassembled WGS sequence"/>
</dbReference>
<dbReference type="EMBL" id="AJWJ01000571">
    <property type="protein sequence ID" value="KAF2069932.1"/>
    <property type="molecule type" value="Genomic_DNA"/>
</dbReference>
<evidence type="ECO:0000256" key="3">
    <source>
        <dbReference type="ARBA" id="ARBA00023242"/>
    </source>
</evidence>
<dbReference type="InterPro" id="IPR029004">
    <property type="entry name" value="Ribosomal_eL28/Mak16"/>
</dbReference>
<comment type="caution">
    <text evidence="7">The sequence shown here is derived from an EMBL/GenBank/DDBJ whole genome shotgun (WGS) entry which is preliminary data.</text>
</comment>
<dbReference type="Pfam" id="PF04874">
    <property type="entry name" value="Mak16"/>
    <property type="match status" value="1"/>
</dbReference>
<reference evidence="7" key="1">
    <citation type="submission" date="2020-01" db="EMBL/GenBank/DDBJ databases">
        <title>Development of genomics and gene disruption for Polysphondylium violaceum indicates a role for the polyketide synthase stlB in stalk morphogenesis.</title>
        <authorList>
            <person name="Narita B."/>
            <person name="Kawabe Y."/>
            <person name="Kin K."/>
            <person name="Saito T."/>
            <person name="Gibbs R."/>
            <person name="Kuspa A."/>
            <person name="Muzny D."/>
            <person name="Queller D."/>
            <person name="Richards S."/>
            <person name="Strassman J."/>
            <person name="Sucgang R."/>
            <person name="Worley K."/>
            <person name="Schaap P."/>
        </authorList>
    </citation>
    <scope>NUCLEOTIDE SEQUENCE</scope>
    <source>
        <strain evidence="7">QSvi11</strain>
    </source>
</reference>
<dbReference type="GO" id="GO:0030687">
    <property type="term" value="C:preribosome, large subunit precursor"/>
    <property type="evidence" value="ECO:0007669"/>
    <property type="project" value="TreeGrafter"/>
</dbReference>
<feature type="compositionally biased region" description="Acidic residues" evidence="5">
    <location>
        <begin position="275"/>
        <end position="285"/>
    </location>
</feature>
<feature type="domain" description="Ribosomal eL28/Mak16" evidence="6">
    <location>
        <begin position="6"/>
        <end position="118"/>
    </location>
</feature>
<dbReference type="FunFam" id="3.30.390.110:FF:000001">
    <property type="entry name" value="Protein MAK16 homolog"/>
    <property type="match status" value="1"/>
</dbReference>
<dbReference type="GO" id="GO:0005730">
    <property type="term" value="C:nucleolus"/>
    <property type="evidence" value="ECO:0007669"/>
    <property type="project" value="UniProtKB-UniRule"/>
</dbReference>
<dbReference type="InterPro" id="IPR006958">
    <property type="entry name" value="Mak16"/>
</dbReference>
<evidence type="ECO:0000313" key="7">
    <source>
        <dbReference type="EMBL" id="KAF2069932.1"/>
    </source>
</evidence>
<evidence type="ECO:0000256" key="5">
    <source>
        <dbReference type="SAM" id="MobiDB-lite"/>
    </source>
</evidence>
<gene>
    <name evidence="7" type="ORF">CYY_008751</name>
</gene>
<evidence type="ECO:0000259" key="6">
    <source>
        <dbReference type="Pfam" id="PF01778"/>
    </source>
</evidence>
<dbReference type="Pfam" id="PF01778">
    <property type="entry name" value="Ribosomal_L28e"/>
    <property type="match status" value="1"/>
</dbReference>
<keyword evidence="8" id="KW-1185">Reference proteome</keyword>